<dbReference type="SFLD" id="SFLDG01140">
    <property type="entry name" value="C2.B:_Phosphomannomutase_and_P"/>
    <property type="match status" value="1"/>
</dbReference>
<dbReference type="PANTHER" id="PTHR10000">
    <property type="entry name" value="PHOSPHOSERINE PHOSPHATASE"/>
    <property type="match status" value="1"/>
</dbReference>
<keyword evidence="2" id="KW-1185">Reference proteome</keyword>
<keyword evidence="1" id="KW-0378">Hydrolase</keyword>
<dbReference type="InterPro" id="IPR036412">
    <property type="entry name" value="HAD-like_sf"/>
</dbReference>
<dbReference type="Proteomes" id="UP001247542">
    <property type="component" value="Unassembled WGS sequence"/>
</dbReference>
<evidence type="ECO:0000313" key="1">
    <source>
        <dbReference type="EMBL" id="MDT3767609.1"/>
    </source>
</evidence>
<dbReference type="Gene3D" id="3.40.50.1000">
    <property type="entry name" value="HAD superfamily/HAD-like"/>
    <property type="match status" value="1"/>
</dbReference>
<dbReference type="SUPFAM" id="SSF56784">
    <property type="entry name" value="HAD-like"/>
    <property type="match status" value="1"/>
</dbReference>
<protein>
    <submittedName>
        <fullName evidence="1">HAD hydrolase family protein</fullName>
    </submittedName>
</protein>
<accession>A0ABU3IB57</accession>
<name>A0ABU3IB57_9ACTO</name>
<dbReference type="GO" id="GO:0016787">
    <property type="term" value="F:hydrolase activity"/>
    <property type="evidence" value="ECO:0007669"/>
    <property type="project" value="UniProtKB-KW"/>
</dbReference>
<reference evidence="1 2" key="1">
    <citation type="submission" date="2023-06" db="EMBL/GenBank/DDBJ databases">
        <title>Draft genome sequence of Gleimia hominis type strain CCUG 57540T.</title>
        <authorList>
            <person name="Salva-Serra F."/>
            <person name="Cardew S."/>
            <person name="Jensie Markopoulos S."/>
            <person name="Ohlen M."/>
            <person name="Inganas E."/>
            <person name="Svensson-Stadler L."/>
            <person name="Moore E.R.B."/>
        </authorList>
    </citation>
    <scope>NUCLEOTIDE SEQUENCE [LARGE SCALE GENOMIC DNA]</scope>
    <source>
        <strain evidence="1 2">CCUG 57540</strain>
    </source>
</reference>
<dbReference type="EMBL" id="JASXSX010000001">
    <property type="protein sequence ID" value="MDT3767609.1"/>
    <property type="molecule type" value="Genomic_DNA"/>
</dbReference>
<organism evidence="1 2">
    <name type="scientific">Gleimia hominis</name>
    <dbReference type="NCBI Taxonomy" id="595468"/>
    <lineage>
        <taxon>Bacteria</taxon>
        <taxon>Bacillati</taxon>
        <taxon>Actinomycetota</taxon>
        <taxon>Actinomycetes</taxon>
        <taxon>Actinomycetales</taxon>
        <taxon>Actinomycetaceae</taxon>
        <taxon>Gleimia</taxon>
    </lineage>
</organism>
<dbReference type="SFLD" id="SFLDS00003">
    <property type="entry name" value="Haloacid_Dehalogenase"/>
    <property type="match status" value="1"/>
</dbReference>
<evidence type="ECO:0000313" key="2">
    <source>
        <dbReference type="Proteomes" id="UP001247542"/>
    </source>
</evidence>
<comment type="caution">
    <text evidence="1">The sequence shown here is derived from an EMBL/GenBank/DDBJ whole genome shotgun (WGS) entry which is preliminary data.</text>
</comment>
<dbReference type="InterPro" id="IPR023214">
    <property type="entry name" value="HAD_sf"/>
</dbReference>
<dbReference type="Gene3D" id="3.30.1240.10">
    <property type="match status" value="1"/>
</dbReference>
<dbReference type="Pfam" id="PF08282">
    <property type="entry name" value="Hydrolase_3"/>
    <property type="match status" value="1"/>
</dbReference>
<proteinExistence type="predicted"/>
<dbReference type="PANTHER" id="PTHR10000:SF8">
    <property type="entry name" value="HAD SUPERFAMILY HYDROLASE-LIKE, TYPE 3"/>
    <property type="match status" value="1"/>
</dbReference>
<gene>
    <name evidence="1" type="ORF">QS713_05975</name>
</gene>
<sequence>MRNVTNLNALPEQTQRALSRVRLAVVDMDGTLLLPGGDFPPGIWDLLDELDDAGITFVPVSGRQQYTLARMFDSHHPGMTLIGENGGMIRRDGHGEPTVVFEPDLVHALIDAVRQLRAENYDVGLLLSTPEGAYVERTDQPFLDQVLYYNVRTNQIGDLHEAGASPCTKMALYDFGHPDTGSYARLAPFKDQLQIVRAADHWLDFMPLGSNKGVAVRTLQAELGISHDETIGFGDYENDNELLDACGFSFAMANAHENVFPHARYVAEHHADTGVLKVMKWILNHRR</sequence>
<dbReference type="RefSeq" id="WP_313273317.1">
    <property type="nucleotide sequence ID" value="NZ_JASXSX010000001.1"/>
</dbReference>
<dbReference type="PROSITE" id="PS01228">
    <property type="entry name" value="COF_1"/>
    <property type="match status" value="1"/>
</dbReference>